<keyword evidence="3" id="KW-1185">Reference proteome</keyword>
<accession>A0ABV9E7X8</accession>
<keyword evidence="2" id="KW-0378">Hydrolase</keyword>
<proteinExistence type="predicted"/>
<dbReference type="RefSeq" id="WP_378580655.1">
    <property type="nucleotide sequence ID" value="NZ_JBHSFQ010000073.1"/>
</dbReference>
<dbReference type="SUPFAM" id="SSF102198">
    <property type="entry name" value="Putative cyclase"/>
    <property type="match status" value="1"/>
</dbReference>
<gene>
    <name evidence="2" type="ORF">ACFO4E_29930</name>
</gene>
<dbReference type="GO" id="GO:0016787">
    <property type="term" value="F:hydrolase activity"/>
    <property type="evidence" value="ECO:0007669"/>
    <property type="project" value="UniProtKB-KW"/>
</dbReference>
<evidence type="ECO:0000313" key="2">
    <source>
        <dbReference type="EMBL" id="MFC4566093.1"/>
    </source>
</evidence>
<dbReference type="EMBL" id="JBHSFQ010000073">
    <property type="protein sequence ID" value="MFC4566093.1"/>
    <property type="molecule type" value="Genomic_DNA"/>
</dbReference>
<feature type="region of interest" description="Disordered" evidence="1">
    <location>
        <begin position="1"/>
        <end position="30"/>
    </location>
</feature>
<dbReference type="PANTHER" id="PTHR31118:SF12">
    <property type="entry name" value="CYCLASE-LIKE PROTEIN 2"/>
    <property type="match status" value="1"/>
</dbReference>
<evidence type="ECO:0000313" key="3">
    <source>
        <dbReference type="Proteomes" id="UP001595923"/>
    </source>
</evidence>
<dbReference type="InterPro" id="IPR037175">
    <property type="entry name" value="KFase_sf"/>
</dbReference>
<reference evidence="3" key="1">
    <citation type="journal article" date="2019" name="Int. J. Syst. Evol. Microbiol.">
        <title>The Global Catalogue of Microorganisms (GCM) 10K type strain sequencing project: providing services to taxonomists for standard genome sequencing and annotation.</title>
        <authorList>
            <consortium name="The Broad Institute Genomics Platform"/>
            <consortium name="The Broad Institute Genome Sequencing Center for Infectious Disease"/>
            <person name="Wu L."/>
            <person name="Ma J."/>
        </authorList>
    </citation>
    <scope>NUCLEOTIDE SEQUENCE [LARGE SCALE GENOMIC DNA]</scope>
    <source>
        <strain evidence="3">XZYJ18</strain>
    </source>
</reference>
<dbReference type="InterPro" id="IPR006311">
    <property type="entry name" value="TAT_signal"/>
</dbReference>
<dbReference type="PANTHER" id="PTHR31118">
    <property type="entry name" value="CYCLASE-LIKE PROTEIN 2"/>
    <property type="match status" value="1"/>
</dbReference>
<name>A0ABV9E7X8_9ACTN</name>
<dbReference type="PROSITE" id="PS51318">
    <property type="entry name" value="TAT"/>
    <property type="match status" value="1"/>
</dbReference>
<dbReference type="Proteomes" id="UP001595923">
    <property type="component" value="Unassembled WGS sequence"/>
</dbReference>
<dbReference type="InterPro" id="IPR007325">
    <property type="entry name" value="KFase/CYL"/>
</dbReference>
<evidence type="ECO:0000256" key="1">
    <source>
        <dbReference type="SAM" id="MobiDB-lite"/>
    </source>
</evidence>
<dbReference type="Gene3D" id="3.50.30.50">
    <property type="entry name" value="Putative cyclase"/>
    <property type="match status" value="1"/>
</dbReference>
<protein>
    <submittedName>
        <fullName evidence="2">Cyclase family protein</fullName>
        <ecNumber evidence="2">3.5.-.-</ecNumber>
    </submittedName>
</protein>
<sequence length="313" mass="33181">MGQIDYGESGAKPLGDANPHVRRAGKDGRVQVAGEVEAPRSRVSSGLFSRRNMFKLGGAGGAAAVLSILPTGAAAYAESRGLADATVTDLTHTLSPDFPIFYPLSDPPSYEPHHVIGEAGFNTLIMTLDEHSGTHIDAPAHFKDGQGPYVDEIEPNQLIAPLRVIRIADRAAEDDNTLVSVGDIRRHERTHGRIPNGAFIAMDSGWSARVDRPGEYLNEQPDGTFRWPGFGADATAFLVDKRGIVGLGVDTTSLDAGINEGPECHQILLPTGHYGIENLNNLGSVPDRGATIVVGAPKHRGGFGGPARIFALT</sequence>
<dbReference type="Pfam" id="PF04199">
    <property type="entry name" value="Cyclase"/>
    <property type="match status" value="1"/>
</dbReference>
<comment type="caution">
    <text evidence="2">The sequence shown here is derived from an EMBL/GenBank/DDBJ whole genome shotgun (WGS) entry which is preliminary data.</text>
</comment>
<dbReference type="EC" id="3.5.-.-" evidence="2"/>
<organism evidence="2 3">
    <name type="scientific">Nocardiopsis mangrovi</name>
    <dbReference type="NCBI Taxonomy" id="1179818"/>
    <lineage>
        <taxon>Bacteria</taxon>
        <taxon>Bacillati</taxon>
        <taxon>Actinomycetota</taxon>
        <taxon>Actinomycetes</taxon>
        <taxon>Streptosporangiales</taxon>
        <taxon>Nocardiopsidaceae</taxon>
        <taxon>Nocardiopsis</taxon>
    </lineage>
</organism>